<name>A0A8J2KTY8_9HEXA</name>
<gene>
    <name evidence="5" type="ORF">AFUS01_LOCUS29539</name>
</gene>
<feature type="domain" description="CBS" evidence="4">
    <location>
        <begin position="103"/>
        <end position="158"/>
    </location>
</feature>
<dbReference type="OrthoDB" id="7246403at2759"/>
<dbReference type="GO" id="GO:0005247">
    <property type="term" value="F:voltage-gated chloride channel activity"/>
    <property type="evidence" value="ECO:0007669"/>
    <property type="project" value="TreeGrafter"/>
</dbReference>
<dbReference type="GO" id="GO:0005886">
    <property type="term" value="C:plasma membrane"/>
    <property type="evidence" value="ECO:0007669"/>
    <property type="project" value="TreeGrafter"/>
</dbReference>
<accession>A0A8J2KTY8</accession>
<protein>
    <recommendedName>
        <fullName evidence="4">CBS domain-containing protein</fullName>
    </recommendedName>
</protein>
<evidence type="ECO:0000313" key="6">
    <source>
        <dbReference type="Proteomes" id="UP000708208"/>
    </source>
</evidence>
<organism evidence="5 6">
    <name type="scientific">Allacma fusca</name>
    <dbReference type="NCBI Taxonomy" id="39272"/>
    <lineage>
        <taxon>Eukaryota</taxon>
        <taxon>Metazoa</taxon>
        <taxon>Ecdysozoa</taxon>
        <taxon>Arthropoda</taxon>
        <taxon>Hexapoda</taxon>
        <taxon>Collembola</taxon>
        <taxon>Symphypleona</taxon>
        <taxon>Sminthuridae</taxon>
        <taxon>Allacma</taxon>
    </lineage>
</organism>
<keyword evidence="3" id="KW-0129">CBS domain</keyword>
<dbReference type="CDD" id="cd04591">
    <property type="entry name" value="CBS_pair_voltage-gated_CLC_euk_bac"/>
    <property type="match status" value="1"/>
</dbReference>
<comment type="subcellular location">
    <subcellularLocation>
        <location evidence="1">Endosome membrane</location>
        <topology evidence="1">Multi-pass membrane protein</topology>
    </subcellularLocation>
</comment>
<dbReference type="AlphaFoldDB" id="A0A8J2KTY8"/>
<evidence type="ECO:0000256" key="1">
    <source>
        <dbReference type="ARBA" id="ARBA00004337"/>
    </source>
</evidence>
<dbReference type="EMBL" id="CAJVCH010438282">
    <property type="protein sequence ID" value="CAG7819069.1"/>
    <property type="molecule type" value="Genomic_DNA"/>
</dbReference>
<dbReference type="GO" id="GO:0010008">
    <property type="term" value="C:endosome membrane"/>
    <property type="evidence" value="ECO:0007669"/>
    <property type="project" value="UniProtKB-SubCell"/>
</dbReference>
<dbReference type="SMART" id="SM00116">
    <property type="entry name" value="CBS"/>
    <property type="match status" value="2"/>
</dbReference>
<reference evidence="5" key="1">
    <citation type="submission" date="2021-06" db="EMBL/GenBank/DDBJ databases">
        <authorList>
            <person name="Hodson N. C."/>
            <person name="Mongue J. A."/>
            <person name="Jaron S. K."/>
        </authorList>
    </citation>
    <scope>NUCLEOTIDE SEQUENCE</scope>
</reference>
<dbReference type="Pfam" id="PF00571">
    <property type="entry name" value="CBS"/>
    <property type="match status" value="2"/>
</dbReference>
<dbReference type="GO" id="GO:0008021">
    <property type="term" value="C:synaptic vesicle"/>
    <property type="evidence" value="ECO:0007669"/>
    <property type="project" value="TreeGrafter"/>
</dbReference>
<dbReference type="GO" id="GO:0005794">
    <property type="term" value="C:Golgi apparatus"/>
    <property type="evidence" value="ECO:0007669"/>
    <property type="project" value="TreeGrafter"/>
</dbReference>
<keyword evidence="6" id="KW-1185">Reference proteome</keyword>
<keyword evidence="2" id="KW-0813">Transport</keyword>
<dbReference type="Proteomes" id="UP000708208">
    <property type="component" value="Unassembled WGS sequence"/>
</dbReference>
<dbReference type="PROSITE" id="PS51371">
    <property type="entry name" value="CBS"/>
    <property type="match status" value="1"/>
</dbReference>
<dbReference type="InterPro" id="IPR000644">
    <property type="entry name" value="CBS_dom"/>
</dbReference>
<evidence type="ECO:0000256" key="2">
    <source>
        <dbReference type="ARBA" id="ARBA00023065"/>
    </source>
</evidence>
<keyword evidence="2" id="KW-0406">Ion transport</keyword>
<evidence type="ECO:0000256" key="3">
    <source>
        <dbReference type="PROSITE-ProRule" id="PRU00703"/>
    </source>
</evidence>
<dbReference type="PANTHER" id="PTHR45711">
    <property type="entry name" value="CHLORIDE CHANNEL PROTEIN"/>
    <property type="match status" value="1"/>
</dbReference>
<dbReference type="PANTHER" id="PTHR45711:SF6">
    <property type="entry name" value="CHLORIDE CHANNEL PROTEIN"/>
    <property type="match status" value="1"/>
</dbReference>
<sequence length="166" mass="18785">MILLFRHGEPLCYVTQDSQTVEDVENLLKETEHNGFPVVISHESPFLVGFVLRRDLNLAISNARRMNDGVDSFSLCLFTNNPPPQQSRSARPTSTPVKLKKILDMAPITVTDQTPMETVVDMFRKLGLRQTLVTHNGRLLGIITKKDVLRHVKQMDDEDPSSVLFN</sequence>
<evidence type="ECO:0000259" key="4">
    <source>
        <dbReference type="PROSITE" id="PS51371"/>
    </source>
</evidence>
<evidence type="ECO:0000313" key="5">
    <source>
        <dbReference type="EMBL" id="CAG7819069.1"/>
    </source>
</evidence>
<proteinExistence type="predicted"/>
<dbReference type="FunFam" id="3.90.1280.20:FF:000003">
    <property type="entry name" value="Chloride channel protein"/>
    <property type="match status" value="1"/>
</dbReference>
<dbReference type="GO" id="GO:0005769">
    <property type="term" value="C:early endosome"/>
    <property type="evidence" value="ECO:0007669"/>
    <property type="project" value="TreeGrafter"/>
</dbReference>
<comment type="caution">
    <text evidence="5">The sequence shown here is derived from an EMBL/GenBank/DDBJ whole genome shotgun (WGS) entry which is preliminary data.</text>
</comment>